<evidence type="ECO:0000313" key="2">
    <source>
        <dbReference type="Proteomes" id="UP000599688"/>
    </source>
</evidence>
<dbReference type="RefSeq" id="WP_188405221.1">
    <property type="nucleotide sequence ID" value="NZ_BMGL01000003.1"/>
</dbReference>
<name>A0A917E635_9FLAO</name>
<sequence>MKQEYATIEIDEFPYVKVTFTGNAANDENFSDYLKNLKEIYTKRKRVAILFDASKAVFPGISFQKKQAKWLKDNEDLMKNYCAGTAYIIPNLIIRNVLKTIFKFQKQPVPYFVSSETSEAEDWLNQQLR</sequence>
<keyword evidence="2" id="KW-1185">Reference proteome</keyword>
<dbReference type="AlphaFoldDB" id="A0A917E635"/>
<accession>A0A917E635</accession>
<evidence type="ECO:0000313" key="1">
    <source>
        <dbReference type="EMBL" id="GGE06697.1"/>
    </source>
</evidence>
<proteinExistence type="predicted"/>
<dbReference type="Proteomes" id="UP000599688">
    <property type="component" value="Unassembled WGS sequence"/>
</dbReference>
<reference evidence="1 2" key="1">
    <citation type="journal article" date="2014" name="Int. J. Syst. Evol. Microbiol.">
        <title>Complete genome sequence of Corynebacterium casei LMG S-19264T (=DSM 44701T), isolated from a smear-ripened cheese.</title>
        <authorList>
            <consortium name="US DOE Joint Genome Institute (JGI-PGF)"/>
            <person name="Walter F."/>
            <person name="Albersmeier A."/>
            <person name="Kalinowski J."/>
            <person name="Ruckert C."/>
        </authorList>
    </citation>
    <scope>NUCLEOTIDE SEQUENCE [LARGE SCALE GENOMIC DNA]</scope>
    <source>
        <strain evidence="1 2">CGMCC 1.12925</strain>
    </source>
</reference>
<organism evidence="1 2">
    <name type="scientific">Psychroflexus salis</name>
    <dbReference type="NCBI Taxonomy" id="1526574"/>
    <lineage>
        <taxon>Bacteria</taxon>
        <taxon>Pseudomonadati</taxon>
        <taxon>Bacteroidota</taxon>
        <taxon>Flavobacteriia</taxon>
        <taxon>Flavobacteriales</taxon>
        <taxon>Flavobacteriaceae</taxon>
        <taxon>Psychroflexus</taxon>
    </lineage>
</organism>
<gene>
    <name evidence="1" type="ORF">GCM10010831_05260</name>
</gene>
<comment type="caution">
    <text evidence="1">The sequence shown here is derived from an EMBL/GenBank/DDBJ whole genome shotgun (WGS) entry which is preliminary data.</text>
</comment>
<protein>
    <recommendedName>
        <fullName evidence="3">SpoIIAA-like</fullName>
    </recommendedName>
</protein>
<dbReference type="EMBL" id="BMGL01000003">
    <property type="protein sequence ID" value="GGE06697.1"/>
    <property type="molecule type" value="Genomic_DNA"/>
</dbReference>
<evidence type="ECO:0008006" key="3">
    <source>
        <dbReference type="Google" id="ProtNLM"/>
    </source>
</evidence>